<feature type="domain" description="PilZ" evidence="1">
    <location>
        <begin position="156"/>
        <end position="239"/>
    </location>
</feature>
<dbReference type="EMBL" id="ANFM02000019">
    <property type="protein sequence ID" value="EOD79456.1"/>
    <property type="molecule type" value="Genomic_DNA"/>
</dbReference>
<gene>
    <name evidence="2" type="ORF">D515_01506</name>
</gene>
<feature type="domain" description="PilZ" evidence="1">
    <location>
        <begin position="480"/>
        <end position="565"/>
    </location>
</feature>
<evidence type="ECO:0000259" key="1">
    <source>
        <dbReference type="Pfam" id="PF07238"/>
    </source>
</evidence>
<evidence type="ECO:0000313" key="3">
    <source>
        <dbReference type="Proteomes" id="UP000011223"/>
    </source>
</evidence>
<dbReference type="Proteomes" id="UP000011223">
    <property type="component" value="Unassembled WGS sequence"/>
</dbReference>
<name>R1IFH2_9GAMM</name>
<dbReference type="AlphaFoldDB" id="R1IFH2"/>
<sequence length="792" mass="91359">MLSSNFRILPDFIEMKDHDKALFDQLLPLYEQDAFDAVLAELTPNENASERLITKMEVRRLMSPCSKPVDLRGKVVGECRRYFLHEVNHWMDDVAINLYHRRVDIYQGRMTVGLWEELHNTPNSYRVLQRQGDVRATESLDTVDAVPLRFGHYLSRSENRIQLSSRIQAFLPDGTEVNGSTIDISNSGMQIKLPSSFHYETGSTLVIYFPQLGDECQLAELFSGLNYRVVGKELNLNGDNFQRLRLRLMSSTDVIKDAIEIKSQTDDLDSRRENEDKFLTTRSRAYEQVFLEQTPSLPLFFCGNRLRYSLLTEQNRELWDYWHDERNQPVIDKLFSEKRLQYLALEGLTNSETLVYCFNHQHGAKTYFFSACPTELDAELRHLFWHIGSSRPSWRVLRVTMAKISEEDARRLQEVSPAYIQQIDELTHIATIQDLTLSQVSSDFRIPIKPKHPVKQLNRFAHSRDPILPVEAVPSVLAPQRKEPRYQHRTKTTLVHHLTGELQGQTIDFSTQGLNVLLSKPFTGSKQQEVSITFTDLKRVDPKAPLGNVPYKVVQISEDRTNIKLALLKDRHSKHRSHYLQRLIEHNQHKLLLDSEKLPDAPLLHAMHQMLLTRLSATPYFIVRRGETLQVSAIGANFPGNELSRLLQKNAGSGMMSLRSVIGEHLSKYVSPVTRLRNREEQVRHEFYISATFSDGAIIDVTSRPLESFSSPEERKMFITQARKRGKFFAVRNWLQPLDDGNQWLPTETLAPLVTLSTQRARQLEMEFTDLCAYGEMSDITDEVLRRLEIGG</sequence>
<accession>R1IFH2</accession>
<dbReference type="Gene3D" id="2.40.10.220">
    <property type="entry name" value="predicted glycosyltransferase like domains"/>
    <property type="match status" value="2"/>
</dbReference>
<dbReference type="GO" id="GO:0035438">
    <property type="term" value="F:cyclic-di-GMP binding"/>
    <property type="evidence" value="ECO:0007669"/>
    <property type="project" value="InterPro"/>
</dbReference>
<evidence type="ECO:0000313" key="2">
    <source>
        <dbReference type="EMBL" id="EOD79456.1"/>
    </source>
</evidence>
<keyword evidence="3" id="KW-1185">Reference proteome</keyword>
<comment type="caution">
    <text evidence="2">The sequence shown here is derived from an EMBL/GenBank/DDBJ whole genome shotgun (WGS) entry which is preliminary data.</text>
</comment>
<dbReference type="InterPro" id="IPR009875">
    <property type="entry name" value="PilZ_domain"/>
</dbReference>
<protein>
    <recommendedName>
        <fullName evidence="1">PilZ domain-containing protein</fullName>
    </recommendedName>
</protein>
<organism evidence="2 3">
    <name type="scientific">Grimontia indica</name>
    <dbReference type="NCBI Taxonomy" id="1056512"/>
    <lineage>
        <taxon>Bacteria</taxon>
        <taxon>Pseudomonadati</taxon>
        <taxon>Pseudomonadota</taxon>
        <taxon>Gammaproteobacteria</taxon>
        <taxon>Vibrionales</taxon>
        <taxon>Vibrionaceae</taxon>
        <taxon>Grimontia</taxon>
    </lineage>
</organism>
<reference evidence="2 3" key="1">
    <citation type="journal article" date="2014" name="PLoS ONE">
        <title>Grimontia indica AK16(T), sp. nov., Isolated from a Seawater Sample Reports the Presence of Pathogenic Genes Similar to Vibrio Genus.</title>
        <authorList>
            <person name="Singh A."/>
            <person name="Vaidya B."/>
            <person name="Khatri I."/>
            <person name="Srinivas T.N."/>
            <person name="Subramanian S."/>
            <person name="Korpole S."/>
            <person name="Pinnaka A.K."/>
        </authorList>
    </citation>
    <scope>NUCLEOTIDE SEQUENCE [LARGE SCALE GENOMIC DNA]</scope>
    <source>
        <strain evidence="2 3">AK16</strain>
    </source>
</reference>
<dbReference type="RefSeq" id="WP_002538930.1">
    <property type="nucleotide sequence ID" value="NZ_ANFM02000019.1"/>
</dbReference>
<proteinExistence type="predicted"/>
<dbReference type="Pfam" id="PF07238">
    <property type="entry name" value="PilZ"/>
    <property type="match status" value="2"/>
</dbReference>
<dbReference type="eggNOG" id="ENOG502Z80T">
    <property type="taxonomic scope" value="Bacteria"/>
</dbReference>